<keyword evidence="2 5" id="KW-0812">Transmembrane</keyword>
<reference evidence="7 8" key="1">
    <citation type="submission" date="2022-01" db="EMBL/GenBank/DDBJ databases">
        <title>Mariniradius saccharolyticus sp. nov., isolated from sediment of a river.</title>
        <authorList>
            <person name="Liu H."/>
        </authorList>
    </citation>
    <scope>NUCLEOTIDE SEQUENCE [LARGE SCALE GENOMIC DNA]</scope>
    <source>
        <strain evidence="7 8">RY-2</strain>
    </source>
</reference>
<dbReference type="RefSeq" id="WP_234860015.1">
    <property type="nucleotide sequence ID" value="NZ_JAKEVZ010000001.1"/>
</dbReference>
<evidence type="ECO:0000259" key="6">
    <source>
        <dbReference type="Pfam" id="PF06271"/>
    </source>
</evidence>
<keyword evidence="8" id="KW-1185">Reference proteome</keyword>
<dbReference type="PANTHER" id="PTHR38480:SF1">
    <property type="entry name" value="SLR0254 PROTEIN"/>
    <property type="match status" value="1"/>
</dbReference>
<dbReference type="PANTHER" id="PTHR38480">
    <property type="entry name" value="SLR0254 PROTEIN"/>
    <property type="match status" value="1"/>
</dbReference>
<evidence type="ECO:0000256" key="3">
    <source>
        <dbReference type="ARBA" id="ARBA00022989"/>
    </source>
</evidence>
<feature type="transmembrane region" description="Helical" evidence="5">
    <location>
        <begin position="56"/>
        <end position="77"/>
    </location>
</feature>
<keyword evidence="4 5" id="KW-0472">Membrane</keyword>
<organism evidence="7 8">
    <name type="scientific">Mariniradius sediminis</name>
    <dbReference type="NCBI Taxonomy" id="2909237"/>
    <lineage>
        <taxon>Bacteria</taxon>
        <taxon>Pseudomonadati</taxon>
        <taxon>Bacteroidota</taxon>
        <taxon>Cytophagia</taxon>
        <taxon>Cytophagales</taxon>
        <taxon>Cyclobacteriaceae</taxon>
        <taxon>Mariniradius</taxon>
    </lineage>
</organism>
<protein>
    <submittedName>
        <fullName evidence="7">RDD family protein</fullName>
    </submittedName>
</protein>
<dbReference type="Pfam" id="PF06271">
    <property type="entry name" value="RDD"/>
    <property type="match status" value="1"/>
</dbReference>
<evidence type="ECO:0000256" key="2">
    <source>
        <dbReference type="ARBA" id="ARBA00022692"/>
    </source>
</evidence>
<accession>A0ABS9BR78</accession>
<evidence type="ECO:0000256" key="1">
    <source>
        <dbReference type="ARBA" id="ARBA00004141"/>
    </source>
</evidence>
<name>A0ABS9BR78_9BACT</name>
<feature type="transmembrane region" description="Helical" evidence="5">
    <location>
        <begin position="25"/>
        <end position="50"/>
    </location>
</feature>
<comment type="subcellular location">
    <subcellularLocation>
        <location evidence="1">Membrane</location>
        <topology evidence="1">Multi-pass membrane protein</topology>
    </subcellularLocation>
</comment>
<sequence>MEGIHIETAQHIQIKQRPASLGDRVLAYLLDSFILILYVIMVSITAFGMLKMEDGSVALITALVLPFLLYHLLFEILMNGQTPGKYALDIRVVKLDGSKASITDYIIRWLLRPIDLTISSGGVAVLSILLGGKGQRLGDMAAGTTVISLKQTLVRGEDLLVKVASTHEPKYPQVVNLTDAQIRQIKEIRAEALQTQDFGLLKRLAEKTGDMMQVTYETKSLEFINQVILDYEYFAQKEHGEG</sequence>
<gene>
    <name evidence="7" type="ORF">L0U89_02200</name>
</gene>
<evidence type="ECO:0000313" key="8">
    <source>
        <dbReference type="Proteomes" id="UP001201449"/>
    </source>
</evidence>
<feature type="domain" description="RDD" evidence="6">
    <location>
        <begin position="19"/>
        <end position="143"/>
    </location>
</feature>
<keyword evidence="3 5" id="KW-1133">Transmembrane helix</keyword>
<dbReference type="Proteomes" id="UP001201449">
    <property type="component" value="Unassembled WGS sequence"/>
</dbReference>
<dbReference type="EMBL" id="JAKEVZ010000001">
    <property type="protein sequence ID" value="MCF1749869.1"/>
    <property type="molecule type" value="Genomic_DNA"/>
</dbReference>
<evidence type="ECO:0000256" key="4">
    <source>
        <dbReference type="ARBA" id="ARBA00023136"/>
    </source>
</evidence>
<proteinExistence type="predicted"/>
<dbReference type="InterPro" id="IPR010432">
    <property type="entry name" value="RDD"/>
</dbReference>
<evidence type="ECO:0000313" key="7">
    <source>
        <dbReference type="EMBL" id="MCF1749869.1"/>
    </source>
</evidence>
<comment type="caution">
    <text evidence="7">The sequence shown here is derived from an EMBL/GenBank/DDBJ whole genome shotgun (WGS) entry which is preliminary data.</text>
</comment>
<evidence type="ECO:0000256" key="5">
    <source>
        <dbReference type="SAM" id="Phobius"/>
    </source>
</evidence>